<keyword evidence="2" id="KW-1185">Reference proteome</keyword>
<dbReference type="AlphaFoldDB" id="A0A167IUD0"/>
<protein>
    <recommendedName>
        <fullName evidence="3">C2 NT-type domain-containing protein</fullName>
    </recommendedName>
</protein>
<reference evidence="1 2" key="1">
    <citation type="journal article" date="2016" name="Mol. Biol. Evol.">
        <title>Comparative Genomics of Early-Diverging Mushroom-Forming Fungi Provides Insights into the Origins of Lignocellulose Decay Capabilities.</title>
        <authorList>
            <person name="Nagy L.G."/>
            <person name="Riley R."/>
            <person name="Tritt A."/>
            <person name="Adam C."/>
            <person name="Daum C."/>
            <person name="Floudas D."/>
            <person name="Sun H."/>
            <person name="Yadav J.S."/>
            <person name="Pangilinan J."/>
            <person name="Larsson K.H."/>
            <person name="Matsuura K."/>
            <person name="Barry K."/>
            <person name="Labutti K."/>
            <person name="Kuo R."/>
            <person name="Ohm R.A."/>
            <person name="Bhattacharya S.S."/>
            <person name="Shirouzu T."/>
            <person name="Yoshinaga Y."/>
            <person name="Martin F.M."/>
            <person name="Grigoriev I.V."/>
            <person name="Hibbett D.S."/>
        </authorList>
    </citation>
    <scope>NUCLEOTIDE SEQUENCE [LARGE SCALE GENOMIC DNA]</scope>
    <source>
        <strain evidence="1 2">TUFC12733</strain>
    </source>
</reference>
<evidence type="ECO:0000313" key="1">
    <source>
        <dbReference type="EMBL" id="KZO92967.1"/>
    </source>
</evidence>
<organism evidence="1 2">
    <name type="scientific">Calocera viscosa (strain TUFC12733)</name>
    <dbReference type="NCBI Taxonomy" id="1330018"/>
    <lineage>
        <taxon>Eukaryota</taxon>
        <taxon>Fungi</taxon>
        <taxon>Dikarya</taxon>
        <taxon>Basidiomycota</taxon>
        <taxon>Agaricomycotina</taxon>
        <taxon>Dacrymycetes</taxon>
        <taxon>Dacrymycetales</taxon>
        <taxon>Dacrymycetaceae</taxon>
        <taxon>Calocera</taxon>
    </lineage>
</organism>
<dbReference type="EMBL" id="KV417305">
    <property type="protein sequence ID" value="KZO92967.1"/>
    <property type="molecule type" value="Genomic_DNA"/>
</dbReference>
<evidence type="ECO:0008006" key="3">
    <source>
        <dbReference type="Google" id="ProtNLM"/>
    </source>
</evidence>
<accession>A0A167IUD0</accession>
<evidence type="ECO:0000313" key="2">
    <source>
        <dbReference type="Proteomes" id="UP000076738"/>
    </source>
</evidence>
<sequence length="240" mass="26068">MAASAPPSESQMPLRSTYIFSGVTVLDVPARPLRKSIGKYFVTIEIDGKEEWKSREIQTRERKVVWNQKEDKCEFESASSSTWKVTLCKNHSRSKPVEEMGSITLPLDGWMQRFMVAQLLTSGNDELAMTVQMSIAKKEVPVPNTTIVLEEPVAAAGAHSDDAAVRPGIAGLGAASAAVDEVVRDAGDVVGALNGLLGKLHPFTTLMDKVSEVHPFLKMSCTILSTALKVVSPSVLLFLR</sequence>
<proteinExistence type="predicted"/>
<dbReference type="Proteomes" id="UP000076738">
    <property type="component" value="Unassembled WGS sequence"/>
</dbReference>
<name>A0A167IUD0_CALVF</name>
<gene>
    <name evidence="1" type="ORF">CALVIDRAFT_285392</name>
</gene>